<keyword evidence="3" id="KW-0645">Protease</keyword>
<dbReference type="PANTHER" id="PTHR32282">
    <property type="entry name" value="BINDING PROTEIN TRANSPEPTIDASE, PUTATIVE-RELATED"/>
    <property type="match status" value="1"/>
</dbReference>
<evidence type="ECO:0000256" key="14">
    <source>
        <dbReference type="ARBA" id="ARBA00034000"/>
    </source>
</evidence>
<gene>
    <name evidence="20" type="ORF">GCM10010978_24170</name>
</gene>
<feature type="compositionally biased region" description="Polar residues" evidence="16">
    <location>
        <begin position="866"/>
        <end position="878"/>
    </location>
</feature>
<dbReference type="GO" id="GO:0008955">
    <property type="term" value="F:peptidoglycan glycosyltransferase activity"/>
    <property type="evidence" value="ECO:0007669"/>
    <property type="project" value="UniProtKB-EC"/>
</dbReference>
<keyword evidence="1" id="KW-1003">Cell membrane</keyword>
<keyword evidence="4" id="KW-0328">Glycosyltransferase</keyword>
<dbReference type="InterPro" id="IPR050396">
    <property type="entry name" value="Glycosyltr_51/Transpeptidase"/>
</dbReference>
<evidence type="ECO:0000313" key="21">
    <source>
        <dbReference type="Proteomes" id="UP000602050"/>
    </source>
</evidence>
<comment type="caution">
    <text evidence="20">The sequence shown here is derived from an EMBL/GenBank/DDBJ whole genome shotgun (WGS) entry which is preliminary data.</text>
</comment>
<dbReference type="Proteomes" id="UP000602050">
    <property type="component" value="Unassembled WGS sequence"/>
</dbReference>
<dbReference type="InterPro" id="IPR036116">
    <property type="entry name" value="FN3_sf"/>
</dbReference>
<dbReference type="Gene3D" id="1.10.3810.10">
    <property type="entry name" value="Biosynthetic peptidoglycan transglycosylase-like"/>
    <property type="match status" value="1"/>
</dbReference>
<dbReference type="SUPFAM" id="SSF53955">
    <property type="entry name" value="Lysozyme-like"/>
    <property type="match status" value="1"/>
</dbReference>
<comment type="catalytic activity">
    <reaction evidence="15">
        <text>[GlcNAc-(1-&gt;4)-Mur2Ac(oyl-L-Ala-gamma-D-Glu-L-Lys-D-Ala-D-Ala)](n)-di-trans,octa-cis-undecaprenyl diphosphate + beta-D-GlcNAc-(1-&gt;4)-Mur2Ac(oyl-L-Ala-gamma-D-Glu-L-Lys-D-Ala-D-Ala)-di-trans,octa-cis-undecaprenyl diphosphate = [GlcNAc-(1-&gt;4)-Mur2Ac(oyl-L-Ala-gamma-D-Glu-L-Lys-D-Ala-D-Ala)](n+1)-di-trans,octa-cis-undecaprenyl diphosphate + di-trans,octa-cis-undecaprenyl diphosphate + H(+)</text>
        <dbReference type="Rhea" id="RHEA:23708"/>
        <dbReference type="Rhea" id="RHEA-COMP:9602"/>
        <dbReference type="Rhea" id="RHEA-COMP:9603"/>
        <dbReference type="ChEBI" id="CHEBI:15378"/>
        <dbReference type="ChEBI" id="CHEBI:58405"/>
        <dbReference type="ChEBI" id="CHEBI:60033"/>
        <dbReference type="ChEBI" id="CHEBI:78435"/>
        <dbReference type="EC" id="2.4.99.28"/>
    </reaction>
</comment>
<keyword evidence="5" id="KW-0808">Transferase</keyword>
<dbReference type="Pfam" id="PF00912">
    <property type="entry name" value="Transgly"/>
    <property type="match status" value="1"/>
</dbReference>
<keyword evidence="6 17" id="KW-0812">Transmembrane</keyword>
<accession>A0A8J2XG88</accession>
<dbReference type="GO" id="GO:0009002">
    <property type="term" value="F:serine-type D-Ala-D-Ala carboxypeptidase activity"/>
    <property type="evidence" value="ECO:0007669"/>
    <property type="project" value="UniProtKB-EC"/>
</dbReference>
<protein>
    <submittedName>
        <fullName evidence="20">Carboxypeptidase</fullName>
    </submittedName>
</protein>
<reference evidence="20" key="2">
    <citation type="submission" date="2020-09" db="EMBL/GenBank/DDBJ databases">
        <authorList>
            <person name="Sun Q."/>
            <person name="Zhou Y."/>
        </authorList>
    </citation>
    <scope>NUCLEOTIDE SEQUENCE</scope>
    <source>
        <strain evidence="20">CGMCC 1.12360</strain>
    </source>
</reference>
<dbReference type="GO" id="GO:0030288">
    <property type="term" value="C:outer membrane-bounded periplasmic space"/>
    <property type="evidence" value="ECO:0007669"/>
    <property type="project" value="TreeGrafter"/>
</dbReference>
<dbReference type="GO" id="GO:0008360">
    <property type="term" value="P:regulation of cell shape"/>
    <property type="evidence" value="ECO:0007669"/>
    <property type="project" value="UniProtKB-KW"/>
</dbReference>
<dbReference type="GO" id="GO:0006508">
    <property type="term" value="P:proteolysis"/>
    <property type="evidence" value="ECO:0007669"/>
    <property type="project" value="UniProtKB-KW"/>
</dbReference>
<evidence type="ECO:0000256" key="15">
    <source>
        <dbReference type="ARBA" id="ARBA00049902"/>
    </source>
</evidence>
<evidence type="ECO:0000259" key="19">
    <source>
        <dbReference type="Pfam" id="PF00912"/>
    </source>
</evidence>
<evidence type="ECO:0000256" key="9">
    <source>
        <dbReference type="ARBA" id="ARBA00022984"/>
    </source>
</evidence>
<evidence type="ECO:0000256" key="8">
    <source>
        <dbReference type="ARBA" id="ARBA00022960"/>
    </source>
</evidence>
<evidence type="ECO:0000256" key="12">
    <source>
        <dbReference type="ARBA" id="ARBA00023268"/>
    </source>
</evidence>
<dbReference type="InterPro" id="IPR023346">
    <property type="entry name" value="Lysozyme-like_dom_sf"/>
</dbReference>
<feature type="region of interest" description="Disordered" evidence="16">
    <location>
        <begin position="852"/>
        <end position="878"/>
    </location>
</feature>
<dbReference type="PANTHER" id="PTHR32282:SF32">
    <property type="entry name" value="PENICILLIN-BINDING PROTEIN 2A"/>
    <property type="match status" value="1"/>
</dbReference>
<evidence type="ECO:0000313" key="20">
    <source>
        <dbReference type="EMBL" id="GFZ82564.1"/>
    </source>
</evidence>
<evidence type="ECO:0000256" key="3">
    <source>
        <dbReference type="ARBA" id="ARBA00022670"/>
    </source>
</evidence>
<keyword evidence="10 17" id="KW-1133">Transmembrane helix</keyword>
<evidence type="ECO:0000256" key="10">
    <source>
        <dbReference type="ARBA" id="ARBA00022989"/>
    </source>
</evidence>
<dbReference type="AlphaFoldDB" id="A0A8J2XG88"/>
<evidence type="ECO:0000256" key="2">
    <source>
        <dbReference type="ARBA" id="ARBA00022645"/>
    </source>
</evidence>
<dbReference type="EMBL" id="BMEV01000049">
    <property type="protein sequence ID" value="GFZ82564.1"/>
    <property type="molecule type" value="Genomic_DNA"/>
</dbReference>
<evidence type="ECO:0000256" key="13">
    <source>
        <dbReference type="ARBA" id="ARBA00023316"/>
    </source>
</evidence>
<dbReference type="InterPro" id="IPR001264">
    <property type="entry name" value="Glyco_trans_51"/>
</dbReference>
<keyword evidence="11 17" id="KW-0472">Membrane</keyword>
<comment type="catalytic activity">
    <reaction evidence="14">
        <text>Preferential cleavage: (Ac)2-L-Lys-D-Ala-|-D-Ala. Also transpeptidation of peptidyl-alanyl moieties that are N-acyl substituents of D-alanine.</text>
        <dbReference type="EC" id="3.4.16.4"/>
    </reaction>
</comment>
<feature type="transmembrane region" description="Helical" evidence="17">
    <location>
        <begin position="52"/>
        <end position="76"/>
    </location>
</feature>
<dbReference type="GO" id="GO:0009252">
    <property type="term" value="P:peptidoglycan biosynthetic process"/>
    <property type="evidence" value="ECO:0007669"/>
    <property type="project" value="UniProtKB-KW"/>
</dbReference>
<dbReference type="Pfam" id="PF00905">
    <property type="entry name" value="Transpeptidase"/>
    <property type="match status" value="1"/>
</dbReference>
<dbReference type="InterPro" id="IPR001460">
    <property type="entry name" value="PCN-bd_Tpept"/>
</dbReference>
<keyword evidence="13" id="KW-0961">Cell wall biogenesis/degradation</keyword>
<evidence type="ECO:0000256" key="7">
    <source>
        <dbReference type="ARBA" id="ARBA00022801"/>
    </source>
</evidence>
<dbReference type="GO" id="GO:0071555">
    <property type="term" value="P:cell wall organization"/>
    <property type="evidence" value="ECO:0007669"/>
    <property type="project" value="UniProtKB-KW"/>
</dbReference>
<dbReference type="Gene3D" id="3.40.710.10">
    <property type="entry name" value="DD-peptidase/beta-lactamase superfamily"/>
    <property type="match status" value="1"/>
</dbReference>
<keyword evidence="8" id="KW-0133">Cell shape</keyword>
<dbReference type="InterPro" id="IPR013783">
    <property type="entry name" value="Ig-like_fold"/>
</dbReference>
<keyword evidence="12" id="KW-0511">Multifunctional enzyme</keyword>
<dbReference type="Gene3D" id="2.60.40.10">
    <property type="entry name" value="Immunoglobulins"/>
    <property type="match status" value="1"/>
</dbReference>
<feature type="region of interest" description="Disordered" evidence="16">
    <location>
        <begin position="942"/>
        <end position="1005"/>
    </location>
</feature>
<keyword evidence="7" id="KW-0378">Hydrolase</keyword>
<dbReference type="SUPFAM" id="SSF49265">
    <property type="entry name" value="Fibronectin type III"/>
    <property type="match status" value="1"/>
</dbReference>
<evidence type="ECO:0000256" key="17">
    <source>
        <dbReference type="SAM" id="Phobius"/>
    </source>
</evidence>
<reference evidence="20" key="1">
    <citation type="journal article" date="2014" name="Int. J. Syst. Evol. Microbiol.">
        <title>Complete genome sequence of Corynebacterium casei LMG S-19264T (=DSM 44701T), isolated from a smear-ripened cheese.</title>
        <authorList>
            <consortium name="US DOE Joint Genome Institute (JGI-PGF)"/>
            <person name="Walter F."/>
            <person name="Albersmeier A."/>
            <person name="Kalinowski J."/>
            <person name="Ruckert C."/>
        </authorList>
    </citation>
    <scope>NUCLEOTIDE SEQUENCE</scope>
    <source>
        <strain evidence="20">CGMCC 1.12360</strain>
    </source>
</reference>
<sequence length="1005" mass="112622">MKLGNGFQRFFERVKSIWNSSDESFLQRVITFWKTGKIQKISRITYDVTWNIILYFLIIGLIGIFFVGGIGAGYFASLVKDEPIRTYAEMEEDIYNYSETSKLFFSDNVYLGDVRADLHREETTLDKISPQLIQAVIATEDEYFKEHQGIVPKAILRAIFQEITNSSMQSGGSTLTQQLIKNQILTNEVSFERKAKEILLALRLERFFDKDEILEAYLNIIPYGRDAAGRNIAGVQTAAQGIFGIDADEVNLAQAAYLAGLPQSPSYYTPFTPYGELKDEEGIQPGIDRMKTVLARMLELEYITKEEYDEAIEYDIVSDFTEAKESPIDSYPYLTFELEERAKEILRVVLAKEDGYSEKDLENDEDLYEEYDILAEWALRNNGYEIHSTIDKEIYDKFQEVARNYEYYGPDRTIVVTDEETGEKVEKPNPVQVGAELIENATGRIIAFVGGRGANEEEYYNHATQAKRPIGSTIKPLIDYAPAMELGVVQPGTPILDTNESFQYPGMPKPWNPGNYSGAHYGIVSAREALAKSHNVPAAKVYMQIINENPAKNYLEKMGITTLTEEDYYIPSLSLGAVTEGITIEENTNAFATFANGGKFVDAYMIEKITTKDGEVVYEHKPEPVEVFSPQTAYLTIDMLRDVLRYGTATYIPTQLKYRNVDWAGKTGTSQDWKDALFVGFNPNVSIGVWMGYDTPASLHTPGALTYSQRVNRLWAELVNAATDINPELMAPAERFQMPEGIVSRSYCAISGMLPSDLCAEAGLVKTDLFNAKFVPTKKDDSLVRGSLVMVDGKAVLAGPNTPKEFVEGDGLMFNPEFLKRMGYDKLGDLSKLFPRGEREKWEKIAFPSGDYSSSTGVKDDGKAPNSPTSVNVSGNQITWKKPGNKDIVGYRIYGAADADGKFAKIGSTTDQSYRISGKYNAFYVTAVDYFGMESGPSKIVTVKSAKQQNDTAEKDKEKETKKKPQKQKGDKKQKQNDQKQNGSEGNNENEETPDEQGEDEENGT</sequence>
<feature type="domain" description="Penicillin-binding protein transpeptidase" evidence="18">
    <location>
        <begin position="437"/>
        <end position="684"/>
    </location>
</feature>
<dbReference type="Gene3D" id="3.90.1310.40">
    <property type="match status" value="1"/>
</dbReference>
<evidence type="ECO:0000256" key="6">
    <source>
        <dbReference type="ARBA" id="ARBA00022692"/>
    </source>
</evidence>
<evidence type="ECO:0000259" key="18">
    <source>
        <dbReference type="Pfam" id="PF00905"/>
    </source>
</evidence>
<evidence type="ECO:0000256" key="4">
    <source>
        <dbReference type="ARBA" id="ARBA00022676"/>
    </source>
</evidence>
<name>A0A8J2XG88_9BACI</name>
<feature type="compositionally biased region" description="Basic and acidic residues" evidence="16">
    <location>
        <begin position="952"/>
        <end position="978"/>
    </location>
</feature>
<keyword evidence="21" id="KW-1185">Reference proteome</keyword>
<dbReference type="SUPFAM" id="SSF56601">
    <property type="entry name" value="beta-lactamase/transpeptidase-like"/>
    <property type="match status" value="1"/>
</dbReference>
<feature type="domain" description="Glycosyl transferase family 51" evidence="19">
    <location>
        <begin position="114"/>
        <end position="297"/>
    </location>
</feature>
<dbReference type="RefSeq" id="WP_188392669.1">
    <property type="nucleotide sequence ID" value="NZ_BMEV01000049.1"/>
</dbReference>
<organism evidence="20 21">
    <name type="scientific">Compostibacillus humi</name>
    <dbReference type="NCBI Taxonomy" id="1245525"/>
    <lineage>
        <taxon>Bacteria</taxon>
        <taxon>Bacillati</taxon>
        <taxon>Bacillota</taxon>
        <taxon>Bacilli</taxon>
        <taxon>Bacillales</taxon>
        <taxon>Bacillaceae</taxon>
        <taxon>Compostibacillus</taxon>
    </lineage>
</organism>
<evidence type="ECO:0000256" key="16">
    <source>
        <dbReference type="SAM" id="MobiDB-lite"/>
    </source>
</evidence>
<evidence type="ECO:0000256" key="1">
    <source>
        <dbReference type="ARBA" id="ARBA00022475"/>
    </source>
</evidence>
<evidence type="ECO:0000256" key="5">
    <source>
        <dbReference type="ARBA" id="ARBA00022679"/>
    </source>
</evidence>
<keyword evidence="9" id="KW-0573">Peptidoglycan synthesis</keyword>
<dbReference type="InterPro" id="IPR036950">
    <property type="entry name" value="PBP_transglycosylase"/>
</dbReference>
<keyword evidence="2 20" id="KW-0121">Carboxypeptidase</keyword>
<dbReference type="InterPro" id="IPR012338">
    <property type="entry name" value="Beta-lactam/transpept-like"/>
</dbReference>
<dbReference type="GO" id="GO:0008658">
    <property type="term" value="F:penicillin binding"/>
    <property type="evidence" value="ECO:0007669"/>
    <property type="project" value="InterPro"/>
</dbReference>
<evidence type="ECO:0000256" key="11">
    <source>
        <dbReference type="ARBA" id="ARBA00023136"/>
    </source>
</evidence>
<proteinExistence type="predicted"/>
<feature type="compositionally biased region" description="Acidic residues" evidence="16">
    <location>
        <begin position="988"/>
        <end position="1005"/>
    </location>
</feature>